<evidence type="ECO:0000313" key="2">
    <source>
        <dbReference type="Proteomes" id="UP000509126"/>
    </source>
</evidence>
<proteinExistence type="predicted"/>
<dbReference type="AlphaFoldDB" id="A0A646MRF4"/>
<dbReference type="RefSeq" id="WP_005103231.1">
    <property type="nucleotide sequence ID" value="NZ_CP054803.1"/>
</dbReference>
<dbReference type="EMBL" id="CP054803">
    <property type="protein sequence ID" value="QKU22662.1"/>
    <property type="molecule type" value="Genomic_DNA"/>
</dbReference>
<name>A0A646MRF4_ACILW</name>
<evidence type="ECO:0000313" key="1">
    <source>
        <dbReference type="EMBL" id="QKU22662.1"/>
    </source>
</evidence>
<dbReference type="PROSITE" id="PS51257">
    <property type="entry name" value="PROKAR_LIPOPROTEIN"/>
    <property type="match status" value="1"/>
</dbReference>
<accession>A0A646MRF4</accession>
<dbReference type="Proteomes" id="UP000509126">
    <property type="component" value="Chromosome"/>
</dbReference>
<gene>
    <name evidence="1" type="ORF">FOB19_15445</name>
</gene>
<reference evidence="1 2" key="1">
    <citation type="submission" date="2019-11" db="EMBL/GenBank/DDBJ databases">
        <title>FDA dAtabase for Regulatory Grade micrObial Sequences (FDA-ARGOS): Supporting development and validation of Infectious Disease Dx tests.</title>
        <authorList>
            <person name="Patel R."/>
            <person name="Rucinski S."/>
            <person name="Tallon L."/>
            <person name="Sadzewicz L."/>
            <person name="Vavikolanu K."/>
            <person name="Mehta A."/>
            <person name="Aluvathingal J."/>
            <person name="Nadendla S."/>
            <person name="Nandy P."/>
            <person name="Geyer C."/>
            <person name="Yan Y."/>
            <person name="Sichtig H."/>
        </authorList>
    </citation>
    <scope>NUCLEOTIDE SEQUENCE [LARGE SCALE GENOMIC DNA]</scope>
    <source>
        <strain evidence="1 2">FDAARGOS_557</strain>
    </source>
</reference>
<protein>
    <submittedName>
        <fullName evidence="1">Uncharacterized protein</fullName>
    </submittedName>
</protein>
<sequence>MKKMTQAALAALVMSFGCGSTLVYADAEIAGKPGPKPTKPHKPGKHGCGDKCDGKIKINLKVDKHCDVDMGDTVLNLARSTAGGGEVWTDSTSFSVDTNSFFRVNYVAPTQLNGAGGSVPVTVATLANGASYSTGDLLETTSATFDVTATVAGSDYRDARAGDYSNVYTFAVAF</sequence>
<organism evidence="1 2">
    <name type="scientific">Acinetobacter lwoffii</name>
    <dbReference type="NCBI Taxonomy" id="28090"/>
    <lineage>
        <taxon>Bacteria</taxon>
        <taxon>Pseudomonadati</taxon>
        <taxon>Pseudomonadota</taxon>
        <taxon>Gammaproteobacteria</taxon>
        <taxon>Moraxellales</taxon>
        <taxon>Moraxellaceae</taxon>
        <taxon>Acinetobacter</taxon>
    </lineage>
</organism>